<dbReference type="InterPro" id="IPR011055">
    <property type="entry name" value="Dup_hybrid_motif"/>
</dbReference>
<dbReference type="CDD" id="cd12797">
    <property type="entry name" value="M23_peptidase"/>
    <property type="match status" value="1"/>
</dbReference>
<dbReference type="Proteomes" id="UP000282438">
    <property type="component" value="Chromosome"/>
</dbReference>
<dbReference type="PANTHER" id="PTHR21666:SF270">
    <property type="entry name" value="MUREIN HYDROLASE ACTIVATOR ENVC"/>
    <property type="match status" value="1"/>
</dbReference>
<dbReference type="GO" id="GO:0004222">
    <property type="term" value="F:metalloendopeptidase activity"/>
    <property type="evidence" value="ECO:0007669"/>
    <property type="project" value="TreeGrafter"/>
</dbReference>
<dbReference type="SUPFAM" id="SSF53955">
    <property type="entry name" value="Lysozyme-like"/>
    <property type="match status" value="1"/>
</dbReference>
<gene>
    <name evidence="3" type="ORF">EJO50_10310</name>
</gene>
<dbReference type="EMBL" id="CP034433">
    <property type="protein sequence ID" value="AZN36838.1"/>
    <property type="molecule type" value="Genomic_DNA"/>
</dbReference>
<dbReference type="AlphaFoldDB" id="A0A3S8ZTN4"/>
<reference evidence="3 4" key="1">
    <citation type="submission" date="2018-12" db="EMBL/GenBank/DDBJ databases">
        <title>Complete genome sequence of Iodobacter sp. H11R3.</title>
        <authorList>
            <person name="Bae J.-W."/>
        </authorList>
    </citation>
    <scope>NUCLEOTIDE SEQUENCE [LARGE SCALE GENOMIC DNA]</scope>
    <source>
        <strain evidence="3 4">H11R3</strain>
    </source>
</reference>
<evidence type="ECO:0000313" key="4">
    <source>
        <dbReference type="Proteomes" id="UP000282438"/>
    </source>
</evidence>
<dbReference type="Gene3D" id="2.70.70.10">
    <property type="entry name" value="Glucose Permease (Domain IIA)"/>
    <property type="match status" value="1"/>
</dbReference>
<keyword evidence="4" id="KW-1185">Reference proteome</keyword>
<feature type="domain" description="M23ase beta-sheet core" evidence="2">
    <location>
        <begin position="481"/>
        <end position="603"/>
    </location>
</feature>
<dbReference type="RefSeq" id="WP_125973902.1">
    <property type="nucleotide sequence ID" value="NZ_CP034433.1"/>
</dbReference>
<dbReference type="InterPro" id="IPR016047">
    <property type="entry name" value="M23ase_b-sheet_dom"/>
</dbReference>
<name>A0A3S8ZTN4_9NEIS</name>
<dbReference type="OrthoDB" id="9800107at2"/>
<evidence type="ECO:0000259" key="2">
    <source>
        <dbReference type="Pfam" id="PF01551"/>
    </source>
</evidence>
<protein>
    <submittedName>
        <fullName evidence="3">M23 family metallopeptidase</fullName>
    </submittedName>
</protein>
<dbReference type="Pfam" id="PF01551">
    <property type="entry name" value="Peptidase_M23"/>
    <property type="match status" value="1"/>
</dbReference>
<proteinExistence type="predicted"/>
<dbReference type="InterPro" id="IPR050570">
    <property type="entry name" value="Cell_wall_metabolism_enzyme"/>
</dbReference>
<dbReference type="SUPFAM" id="SSF51261">
    <property type="entry name" value="Duplicated hybrid motif"/>
    <property type="match status" value="1"/>
</dbReference>
<sequence>MSIHILDMTFQAIKKPLLKLEYDGAIKEIQGDEMGWVYNISIIDLSKGLKVYFKKIDGNYVLISDHKTLPIGKKTLTLTSRSVKIKDQFYPKEGKQQQTNKEVLEEIKKKNSPPKALPPIGEKTKLPRTVPEKTPAPILKTTRLEGGAAVQVVAVLFTEGNLLLPKENEKYRPILLAVAKKYKIPPQALAAKIDCEAEKSKSGEWKNDSKSDSSSTLGLAQFLKGTWLSLSKNPKSLMAIKIKSKTFSPRDSEVLGWRADAEMSIDTAALYIEMNLESFKGKGVNIDSLSEEDKIKVAYLAHHDGSYGARLLINDEVEEEDAKSKLEKQLGKEGETLAKKFSSKFNGSYKNAYRYWVFHDLIDARLRPDHFMVDPRGYKVKSMGDIAQSLGGPALRLPTNQTQPSVAKPKLPVPQQPKQDIGRGGGGMPSILPNESNIPNSKVANSINWKDPITVCTIRTAGLASKKSAMFGMVRNGGKRAHQGLDLAAEPGTLVFAVADSKVVGVVDTDATPGKNYGRVVVIEVDVNDLSESNKLYYWKHYPEKKYIYFFYAHLDSIAFKSNTTKFLSAGDLIGTVGSSGNARGMTSISKGAHLHFEARSQKNTPRGLIFRLDPLPFINNCTNR</sequence>
<feature type="region of interest" description="Disordered" evidence="1">
    <location>
        <begin position="394"/>
        <end position="437"/>
    </location>
</feature>
<accession>A0A3S8ZTN4</accession>
<evidence type="ECO:0000256" key="1">
    <source>
        <dbReference type="SAM" id="MobiDB-lite"/>
    </source>
</evidence>
<feature type="region of interest" description="Disordered" evidence="1">
    <location>
        <begin position="111"/>
        <end position="133"/>
    </location>
</feature>
<dbReference type="PANTHER" id="PTHR21666">
    <property type="entry name" value="PEPTIDASE-RELATED"/>
    <property type="match status" value="1"/>
</dbReference>
<dbReference type="Gene3D" id="1.10.530.10">
    <property type="match status" value="1"/>
</dbReference>
<dbReference type="KEGG" id="iod:EJO50_10310"/>
<evidence type="ECO:0000313" key="3">
    <source>
        <dbReference type="EMBL" id="AZN36838.1"/>
    </source>
</evidence>
<organism evidence="3 4">
    <name type="scientific">Iodobacter ciconiae</name>
    <dbReference type="NCBI Taxonomy" id="2496266"/>
    <lineage>
        <taxon>Bacteria</taxon>
        <taxon>Pseudomonadati</taxon>
        <taxon>Pseudomonadota</taxon>
        <taxon>Betaproteobacteria</taxon>
        <taxon>Neisseriales</taxon>
        <taxon>Chitinibacteraceae</taxon>
        <taxon>Iodobacter</taxon>
    </lineage>
</organism>
<dbReference type="InterPro" id="IPR023346">
    <property type="entry name" value="Lysozyme-like_dom_sf"/>
</dbReference>